<comment type="caution">
    <text evidence="6">The sequence shown here is derived from an EMBL/GenBank/DDBJ whole genome shotgun (WGS) entry which is preliminary data.</text>
</comment>
<dbReference type="GO" id="GO:0120159">
    <property type="term" value="F:rRNA pseudouridine synthase activity"/>
    <property type="evidence" value="ECO:0007669"/>
    <property type="project" value="UniProtKB-ARBA"/>
</dbReference>
<protein>
    <recommendedName>
        <fullName evidence="4">Pseudouridine synthase</fullName>
        <ecNumber evidence="4">5.4.99.-</ecNumber>
    </recommendedName>
</protein>
<dbReference type="PROSITE" id="PS50889">
    <property type="entry name" value="S4"/>
    <property type="match status" value="1"/>
</dbReference>
<keyword evidence="7" id="KW-1185">Reference proteome</keyword>
<dbReference type="EMBL" id="QPJT01000002">
    <property type="protein sequence ID" value="RCX19952.1"/>
    <property type="molecule type" value="Genomic_DNA"/>
</dbReference>
<dbReference type="InterPro" id="IPR050343">
    <property type="entry name" value="RsuA_PseudoU_synthase"/>
</dbReference>
<dbReference type="PROSITE" id="PS01149">
    <property type="entry name" value="PSI_RSU"/>
    <property type="match status" value="1"/>
</dbReference>
<evidence type="ECO:0000313" key="6">
    <source>
        <dbReference type="EMBL" id="RCX19952.1"/>
    </source>
</evidence>
<dbReference type="Proteomes" id="UP000253034">
    <property type="component" value="Unassembled WGS sequence"/>
</dbReference>
<dbReference type="InterPro" id="IPR000748">
    <property type="entry name" value="PsdUridine_synth_RsuA/RluB/E/F"/>
</dbReference>
<sequence length="251" mass="28749">MEEIRLQKYMAEAGVASRRKCEELIKEGYVSVNGRTVTDMGVKVSDSDVLEVKGRRMCRDKNKIYIMLHKPPGYITTVRDQFSRPSVIDLIDDKGHRVFPVGRLDYDTSGLLLLTNDGQLAHELTHPSHETEKVYVAEVKGVPAEREMNLIRRGIRIEEYITAPAKIKIVEEQKIGNFINAVVEIKIHEGKNRQIRKMCEAIGHPVIKLKRISVGMLRLGELPEGKWRYLSDEEVKSLRYKQNLARQAAKE</sequence>
<dbReference type="CDD" id="cd00165">
    <property type="entry name" value="S4"/>
    <property type="match status" value="1"/>
</dbReference>
<evidence type="ECO:0000313" key="7">
    <source>
        <dbReference type="Proteomes" id="UP000253034"/>
    </source>
</evidence>
<proteinExistence type="inferred from homology"/>
<dbReference type="InterPro" id="IPR002942">
    <property type="entry name" value="S4_RNA-bd"/>
</dbReference>
<dbReference type="PANTHER" id="PTHR47683">
    <property type="entry name" value="PSEUDOURIDINE SYNTHASE FAMILY PROTEIN-RELATED"/>
    <property type="match status" value="1"/>
</dbReference>
<evidence type="ECO:0000256" key="4">
    <source>
        <dbReference type="RuleBase" id="RU003887"/>
    </source>
</evidence>
<gene>
    <name evidence="6" type="ORF">DFR58_10221</name>
</gene>
<dbReference type="SMART" id="SM00363">
    <property type="entry name" value="S4"/>
    <property type="match status" value="1"/>
</dbReference>
<dbReference type="GO" id="GO:0003723">
    <property type="term" value="F:RNA binding"/>
    <property type="evidence" value="ECO:0007669"/>
    <property type="project" value="UniProtKB-KW"/>
</dbReference>
<dbReference type="InterPro" id="IPR036986">
    <property type="entry name" value="S4_RNA-bd_sf"/>
</dbReference>
<dbReference type="EC" id="5.4.99.-" evidence="4"/>
<dbReference type="FunFam" id="3.10.290.10:FF:000003">
    <property type="entry name" value="Pseudouridine synthase"/>
    <property type="match status" value="1"/>
</dbReference>
<dbReference type="OrthoDB" id="9807213at2"/>
<organism evidence="6 7">
    <name type="scientific">Anaerobacterium chartisolvens</name>
    <dbReference type="NCBI Taxonomy" id="1297424"/>
    <lineage>
        <taxon>Bacteria</taxon>
        <taxon>Bacillati</taxon>
        <taxon>Bacillota</taxon>
        <taxon>Clostridia</taxon>
        <taxon>Eubacteriales</taxon>
        <taxon>Oscillospiraceae</taxon>
        <taxon>Anaerobacterium</taxon>
    </lineage>
</organism>
<dbReference type="InterPro" id="IPR042092">
    <property type="entry name" value="PsdUridine_s_RsuA/RluB/E/F_cat"/>
</dbReference>
<keyword evidence="2 4" id="KW-0413">Isomerase</keyword>
<keyword evidence="3" id="KW-0694">RNA-binding</keyword>
<dbReference type="InterPro" id="IPR018496">
    <property type="entry name" value="PsdUridine_synth_RsuA/RluB_CS"/>
</dbReference>
<dbReference type="Pfam" id="PF01479">
    <property type="entry name" value="S4"/>
    <property type="match status" value="1"/>
</dbReference>
<dbReference type="SUPFAM" id="SSF55120">
    <property type="entry name" value="Pseudouridine synthase"/>
    <property type="match status" value="1"/>
</dbReference>
<dbReference type="PANTHER" id="PTHR47683:SF2">
    <property type="entry name" value="RNA-BINDING S4 DOMAIN-CONTAINING PROTEIN"/>
    <property type="match status" value="1"/>
</dbReference>
<dbReference type="CDD" id="cd02870">
    <property type="entry name" value="PseudoU_synth_RsuA_like"/>
    <property type="match status" value="1"/>
</dbReference>
<reference evidence="6 7" key="1">
    <citation type="submission" date="2018-07" db="EMBL/GenBank/DDBJ databases">
        <title>Genomic Encyclopedia of Type Strains, Phase IV (KMG-IV): sequencing the most valuable type-strain genomes for metagenomic binning, comparative biology and taxonomic classification.</title>
        <authorList>
            <person name="Goeker M."/>
        </authorList>
    </citation>
    <scope>NUCLEOTIDE SEQUENCE [LARGE SCALE GENOMIC DNA]</scope>
    <source>
        <strain evidence="6 7">DSM 27016</strain>
    </source>
</reference>
<evidence type="ECO:0000259" key="5">
    <source>
        <dbReference type="SMART" id="SM00363"/>
    </source>
</evidence>
<accession>A0A369BEI4</accession>
<dbReference type="InterPro" id="IPR020094">
    <property type="entry name" value="TruA/RsuA/RluB/E/F_N"/>
</dbReference>
<feature type="domain" description="RNA-binding S4" evidence="5">
    <location>
        <begin position="4"/>
        <end position="63"/>
    </location>
</feature>
<dbReference type="Gene3D" id="3.30.70.580">
    <property type="entry name" value="Pseudouridine synthase I, catalytic domain, N-terminal subdomain"/>
    <property type="match status" value="1"/>
</dbReference>
<evidence type="ECO:0000256" key="3">
    <source>
        <dbReference type="PROSITE-ProRule" id="PRU00182"/>
    </source>
</evidence>
<dbReference type="InterPro" id="IPR006145">
    <property type="entry name" value="PsdUridine_synth_RsuA/RluA"/>
</dbReference>
<dbReference type="GO" id="GO:0000455">
    <property type="term" value="P:enzyme-directed rRNA pseudouridine synthesis"/>
    <property type="evidence" value="ECO:0007669"/>
    <property type="project" value="UniProtKB-ARBA"/>
</dbReference>
<dbReference type="InterPro" id="IPR020103">
    <property type="entry name" value="PsdUridine_synth_cat_dom_sf"/>
</dbReference>
<dbReference type="Gene3D" id="3.10.290.10">
    <property type="entry name" value="RNA-binding S4 domain"/>
    <property type="match status" value="1"/>
</dbReference>
<dbReference type="SUPFAM" id="SSF55174">
    <property type="entry name" value="Alpha-L RNA-binding motif"/>
    <property type="match status" value="1"/>
</dbReference>
<dbReference type="Gene3D" id="3.30.70.1560">
    <property type="entry name" value="Alpha-L RNA-binding motif"/>
    <property type="match status" value="1"/>
</dbReference>
<dbReference type="AlphaFoldDB" id="A0A369BEI4"/>
<evidence type="ECO:0000256" key="1">
    <source>
        <dbReference type="ARBA" id="ARBA00008348"/>
    </source>
</evidence>
<evidence type="ECO:0000256" key="2">
    <source>
        <dbReference type="ARBA" id="ARBA00023235"/>
    </source>
</evidence>
<name>A0A369BEI4_9FIRM</name>
<dbReference type="NCBIfam" id="TIGR00093">
    <property type="entry name" value="pseudouridine synthase"/>
    <property type="match status" value="1"/>
</dbReference>
<dbReference type="RefSeq" id="WP_114296082.1">
    <property type="nucleotide sequence ID" value="NZ_QPJT01000002.1"/>
</dbReference>
<comment type="similarity">
    <text evidence="1 4">Belongs to the pseudouridine synthase RsuA family.</text>
</comment>
<dbReference type="Pfam" id="PF00849">
    <property type="entry name" value="PseudoU_synth_2"/>
    <property type="match status" value="1"/>
</dbReference>